<keyword evidence="2 5" id="KW-0223">Dioxygenase</keyword>
<feature type="domain" description="Prolyl 4-hydroxylase alpha subunit" evidence="4">
    <location>
        <begin position="8"/>
        <end position="226"/>
    </location>
</feature>
<dbReference type="GO" id="GO:0051213">
    <property type="term" value="F:dioxygenase activity"/>
    <property type="evidence" value="ECO:0007669"/>
    <property type="project" value="UniProtKB-KW"/>
</dbReference>
<evidence type="ECO:0000313" key="5">
    <source>
        <dbReference type="EMBL" id="CAB5218247.1"/>
    </source>
</evidence>
<evidence type="ECO:0000256" key="2">
    <source>
        <dbReference type="ARBA" id="ARBA00022964"/>
    </source>
</evidence>
<dbReference type="EMBL" id="LR798257">
    <property type="protein sequence ID" value="CAB5218247.1"/>
    <property type="molecule type" value="Genomic_DNA"/>
</dbReference>
<name>A0A6J7WKM1_9CAUD</name>
<accession>A0A6J7WKM1</accession>
<comment type="cofactor">
    <cofactor evidence="1">
        <name>L-ascorbate</name>
        <dbReference type="ChEBI" id="CHEBI:38290"/>
    </cofactor>
</comment>
<evidence type="ECO:0000256" key="3">
    <source>
        <dbReference type="ARBA" id="ARBA00023002"/>
    </source>
</evidence>
<dbReference type="Pfam" id="PF13640">
    <property type="entry name" value="2OG-FeII_Oxy_3"/>
    <property type="match status" value="1"/>
</dbReference>
<proteinExistence type="predicted"/>
<dbReference type="Gene3D" id="2.60.120.620">
    <property type="entry name" value="q2cbj1_9rhob like domain"/>
    <property type="match status" value="1"/>
</dbReference>
<keyword evidence="3" id="KW-0560">Oxidoreductase</keyword>
<organism evidence="5">
    <name type="scientific">uncultured Caudovirales phage</name>
    <dbReference type="NCBI Taxonomy" id="2100421"/>
    <lineage>
        <taxon>Viruses</taxon>
        <taxon>Duplodnaviria</taxon>
        <taxon>Heunggongvirae</taxon>
        <taxon>Uroviricota</taxon>
        <taxon>Caudoviricetes</taxon>
        <taxon>Peduoviridae</taxon>
        <taxon>Maltschvirus</taxon>
        <taxon>Maltschvirus maltsch</taxon>
    </lineage>
</organism>
<dbReference type="InterPro" id="IPR044862">
    <property type="entry name" value="Pro_4_hyd_alph_FE2OG_OXY"/>
</dbReference>
<dbReference type="SMART" id="SM00702">
    <property type="entry name" value="P4Hc"/>
    <property type="match status" value="1"/>
</dbReference>
<reference evidence="5" key="1">
    <citation type="submission" date="2020-05" db="EMBL/GenBank/DDBJ databases">
        <authorList>
            <person name="Chiriac C."/>
            <person name="Salcher M."/>
            <person name="Ghai R."/>
            <person name="Kavagutti S V."/>
        </authorList>
    </citation>
    <scope>NUCLEOTIDE SEQUENCE</scope>
</reference>
<evidence type="ECO:0000259" key="4">
    <source>
        <dbReference type="SMART" id="SM00702"/>
    </source>
</evidence>
<dbReference type="InterPro" id="IPR006620">
    <property type="entry name" value="Pro_4_hyd_alph"/>
</dbReference>
<dbReference type="GO" id="GO:0005506">
    <property type="term" value="F:iron ion binding"/>
    <property type="evidence" value="ECO:0007669"/>
    <property type="project" value="InterPro"/>
</dbReference>
<gene>
    <name evidence="5" type="ORF">UFOVP204_129</name>
</gene>
<dbReference type="GO" id="GO:0031418">
    <property type="term" value="F:L-ascorbic acid binding"/>
    <property type="evidence" value="ECO:0007669"/>
    <property type="project" value="InterPro"/>
</dbReference>
<dbReference type="GO" id="GO:0016705">
    <property type="term" value="F:oxidoreductase activity, acting on paired donors, with incorporation or reduction of molecular oxygen"/>
    <property type="evidence" value="ECO:0007669"/>
    <property type="project" value="InterPro"/>
</dbReference>
<evidence type="ECO:0000256" key="1">
    <source>
        <dbReference type="ARBA" id="ARBA00001961"/>
    </source>
</evidence>
<sequence>MNVEKLDPNVYYYTDLVTEEEKQIVFDALKDENDWVRVYNDGHKYDPDRDRSKPLSVMLAYRKNFDGITKNVELAKIINKACQEATKHYREDKNIVGGNDFPIWQGPNFHIDKHLIGTTYMGHIDSSPIDTECYTVLLYINDDYVGGELSFFLAKDGVDTTVTNGLLSRSANGFYPPDAPENEGMVDFWVKPKAMSIIIFPPAYPYPHAAHEVTKTDKYMIKGFWQVAQSDAVYWSSSPYEGRSADNIKATNPEGFIQDGKEHENIKKGIDIVPQEYKERKI</sequence>
<protein>
    <submittedName>
        <fullName evidence="5">Oxoglutarate/iron-dependent dioxygenase</fullName>
    </submittedName>
</protein>